<gene>
    <name evidence="2" type="ORF">BV898_05203</name>
</gene>
<evidence type="ECO:0000313" key="3">
    <source>
        <dbReference type="Proteomes" id="UP000192578"/>
    </source>
</evidence>
<proteinExistence type="predicted"/>
<dbReference type="Proteomes" id="UP000192578">
    <property type="component" value="Unassembled WGS sequence"/>
</dbReference>
<organism evidence="2 3">
    <name type="scientific">Hypsibius exemplaris</name>
    <name type="common">Freshwater tardigrade</name>
    <dbReference type="NCBI Taxonomy" id="2072580"/>
    <lineage>
        <taxon>Eukaryota</taxon>
        <taxon>Metazoa</taxon>
        <taxon>Ecdysozoa</taxon>
        <taxon>Tardigrada</taxon>
        <taxon>Eutardigrada</taxon>
        <taxon>Parachela</taxon>
        <taxon>Hypsibioidea</taxon>
        <taxon>Hypsibiidae</taxon>
        <taxon>Hypsibius</taxon>
    </lineage>
</organism>
<reference evidence="3" key="1">
    <citation type="submission" date="2017-01" db="EMBL/GenBank/DDBJ databases">
        <title>Comparative genomics of anhydrobiosis in the tardigrade Hypsibius dujardini.</title>
        <authorList>
            <person name="Yoshida Y."/>
            <person name="Koutsovoulos G."/>
            <person name="Laetsch D."/>
            <person name="Stevens L."/>
            <person name="Kumar S."/>
            <person name="Horikawa D."/>
            <person name="Ishino K."/>
            <person name="Komine S."/>
            <person name="Tomita M."/>
            <person name="Blaxter M."/>
            <person name="Arakawa K."/>
        </authorList>
    </citation>
    <scope>NUCLEOTIDE SEQUENCE [LARGE SCALE GENOMIC DNA]</scope>
    <source>
        <strain evidence="3">Z151</strain>
    </source>
</reference>
<dbReference type="SUPFAM" id="SSF54648">
    <property type="entry name" value="DLC"/>
    <property type="match status" value="1"/>
</dbReference>
<sequence>MAEKENDTSGKDAQGAQPAGDEGGGDEKEDEGLATYPLVVQCDINPEWSEDVIDKVNSYFEKLGTDFEVFAKTIKTYMDEKYAVEGKWNIVVGDSFSIDMFCNKVTS</sequence>
<dbReference type="OrthoDB" id="6506078at2759"/>
<dbReference type="Gene3D" id="3.30.740.10">
    <property type="entry name" value="Protein Inhibitor Of Neuronal Nitric Oxide Synthase"/>
    <property type="match status" value="1"/>
</dbReference>
<dbReference type="Pfam" id="PF01221">
    <property type="entry name" value="Dynein_light"/>
    <property type="match status" value="1"/>
</dbReference>
<feature type="compositionally biased region" description="Acidic residues" evidence="1">
    <location>
        <begin position="23"/>
        <end position="32"/>
    </location>
</feature>
<feature type="compositionally biased region" description="Basic and acidic residues" evidence="1">
    <location>
        <begin position="1"/>
        <end position="10"/>
    </location>
</feature>
<dbReference type="GO" id="GO:0030286">
    <property type="term" value="C:dynein complex"/>
    <property type="evidence" value="ECO:0007669"/>
    <property type="project" value="InterPro"/>
</dbReference>
<dbReference type="GO" id="GO:0007017">
    <property type="term" value="P:microtubule-based process"/>
    <property type="evidence" value="ECO:0007669"/>
    <property type="project" value="InterPro"/>
</dbReference>
<keyword evidence="3" id="KW-1185">Reference proteome</keyword>
<protein>
    <recommendedName>
        <fullName evidence="4">Dynein light chain</fullName>
    </recommendedName>
</protein>
<evidence type="ECO:0000256" key="1">
    <source>
        <dbReference type="SAM" id="MobiDB-lite"/>
    </source>
</evidence>
<comment type="caution">
    <text evidence="2">The sequence shown here is derived from an EMBL/GenBank/DDBJ whole genome shotgun (WGS) entry which is preliminary data.</text>
</comment>
<dbReference type="InterPro" id="IPR037177">
    <property type="entry name" value="DLC_sf"/>
</dbReference>
<dbReference type="EMBL" id="MTYJ01000027">
    <property type="protein sequence ID" value="OQV20861.1"/>
    <property type="molecule type" value="Genomic_DNA"/>
</dbReference>
<feature type="region of interest" description="Disordered" evidence="1">
    <location>
        <begin position="1"/>
        <end position="32"/>
    </location>
</feature>
<evidence type="ECO:0008006" key="4">
    <source>
        <dbReference type="Google" id="ProtNLM"/>
    </source>
</evidence>
<evidence type="ECO:0000313" key="2">
    <source>
        <dbReference type="EMBL" id="OQV20861.1"/>
    </source>
</evidence>
<name>A0A1W0X070_HYPEX</name>
<dbReference type="AlphaFoldDB" id="A0A1W0X070"/>
<accession>A0A1W0X070</accession>
<dbReference type="InterPro" id="IPR001372">
    <property type="entry name" value="Dynein_light_chain_typ-1/2"/>
</dbReference>